<evidence type="ECO:0000256" key="1">
    <source>
        <dbReference type="SAM" id="MobiDB-lite"/>
    </source>
</evidence>
<evidence type="ECO:0000313" key="2">
    <source>
        <dbReference type="EMBL" id="KAL3697359.1"/>
    </source>
</evidence>
<dbReference type="AlphaFoldDB" id="A0ABD3I2P8"/>
<feature type="region of interest" description="Disordered" evidence="1">
    <location>
        <begin position="118"/>
        <end position="145"/>
    </location>
</feature>
<accession>A0ABD3I2P8</accession>
<dbReference type="EMBL" id="JBJQOH010000002">
    <property type="protein sequence ID" value="KAL3697359.1"/>
    <property type="molecule type" value="Genomic_DNA"/>
</dbReference>
<dbReference type="Proteomes" id="UP001633002">
    <property type="component" value="Unassembled WGS sequence"/>
</dbReference>
<proteinExistence type="predicted"/>
<feature type="compositionally biased region" description="Basic and acidic residues" evidence="1">
    <location>
        <begin position="118"/>
        <end position="132"/>
    </location>
</feature>
<evidence type="ECO:0000313" key="3">
    <source>
        <dbReference type="Proteomes" id="UP001633002"/>
    </source>
</evidence>
<protein>
    <submittedName>
        <fullName evidence="2">Uncharacterized protein</fullName>
    </submittedName>
</protein>
<keyword evidence="3" id="KW-1185">Reference proteome</keyword>
<reference evidence="2 3" key="1">
    <citation type="submission" date="2024-09" db="EMBL/GenBank/DDBJ databases">
        <title>Chromosome-scale assembly of Riccia sorocarpa.</title>
        <authorList>
            <person name="Paukszto L."/>
        </authorList>
    </citation>
    <scope>NUCLEOTIDE SEQUENCE [LARGE SCALE GENOMIC DNA]</scope>
    <source>
        <strain evidence="2">LP-2024</strain>
        <tissue evidence="2">Aerial parts of the thallus</tissue>
    </source>
</reference>
<organism evidence="2 3">
    <name type="scientific">Riccia sorocarpa</name>
    <dbReference type="NCBI Taxonomy" id="122646"/>
    <lineage>
        <taxon>Eukaryota</taxon>
        <taxon>Viridiplantae</taxon>
        <taxon>Streptophyta</taxon>
        <taxon>Embryophyta</taxon>
        <taxon>Marchantiophyta</taxon>
        <taxon>Marchantiopsida</taxon>
        <taxon>Marchantiidae</taxon>
        <taxon>Marchantiales</taxon>
        <taxon>Ricciaceae</taxon>
        <taxon>Riccia</taxon>
    </lineage>
</organism>
<sequence length="162" mass="18853">MEWVAFSVTREEFQATSFLDTLDVALKVHKKNLGSLLLISEVSKLCWLERNSIVLLAPTLAKIRSGEGIYFKRLKEEDRQQMEERVSGFWWRADRVMKEMNRHEDEVRNLCEIIEGRSEEPGAGSEDRRNRATNDASGSIKEDSSCMAEPWWRFDKRPMGKV</sequence>
<comment type="caution">
    <text evidence="2">The sequence shown here is derived from an EMBL/GenBank/DDBJ whole genome shotgun (WGS) entry which is preliminary data.</text>
</comment>
<gene>
    <name evidence="2" type="ORF">R1sor_011435</name>
</gene>
<name>A0ABD3I2P8_9MARC</name>